<proteinExistence type="predicted"/>
<feature type="domain" description="DUF6299" evidence="2">
    <location>
        <begin position="34"/>
        <end position="146"/>
    </location>
</feature>
<reference evidence="3 4" key="1">
    <citation type="submission" date="2018-10" db="EMBL/GenBank/DDBJ databases">
        <title>The genome of Streptomyces dangxiongensis Z022.</title>
        <authorList>
            <person name="Zhang B."/>
        </authorList>
    </citation>
    <scope>NUCLEOTIDE SEQUENCE [LARGE SCALE GENOMIC DNA]</scope>
    <source>
        <strain evidence="3 4">Z022</strain>
    </source>
</reference>
<sequence length="147" mass="14978">MPLRPALVTALCAAALLCAAAPAGAVPSRAVADPTETITVDTVARLASDGSVTLSGTYRCVGGTGPVLVSSSVSQGDPRSRYDIGGDLARCDGAEHRWENSGQVSSEVLRAGAAHIEATLTELRPSGLLLLPAFHAVTGQDVTLVQE</sequence>
<evidence type="ECO:0000256" key="1">
    <source>
        <dbReference type="SAM" id="SignalP"/>
    </source>
</evidence>
<evidence type="ECO:0000313" key="3">
    <source>
        <dbReference type="EMBL" id="AYN38897.1"/>
    </source>
</evidence>
<gene>
    <name evidence="3" type="ORF">D9753_08205</name>
</gene>
<organism evidence="3 4">
    <name type="scientific">Streptomyces dangxiongensis</name>
    <dbReference type="NCBI Taxonomy" id="1442032"/>
    <lineage>
        <taxon>Bacteria</taxon>
        <taxon>Bacillati</taxon>
        <taxon>Actinomycetota</taxon>
        <taxon>Actinomycetes</taxon>
        <taxon>Kitasatosporales</taxon>
        <taxon>Streptomycetaceae</taxon>
        <taxon>Streptomyces</taxon>
    </lineage>
</organism>
<keyword evidence="4" id="KW-1185">Reference proteome</keyword>
<keyword evidence="1" id="KW-0732">Signal</keyword>
<dbReference type="Pfam" id="PF19816">
    <property type="entry name" value="DUF6299"/>
    <property type="match status" value="1"/>
</dbReference>
<feature type="signal peptide" evidence="1">
    <location>
        <begin position="1"/>
        <end position="25"/>
    </location>
</feature>
<dbReference type="OrthoDB" id="3873198at2"/>
<dbReference type="KEGG" id="sdd:D9753_08205"/>
<dbReference type="RefSeq" id="WP_121786401.1">
    <property type="nucleotide sequence ID" value="NZ_CP033073.1"/>
</dbReference>
<dbReference type="Proteomes" id="UP000268329">
    <property type="component" value="Chromosome"/>
</dbReference>
<feature type="chain" id="PRO_5039069253" description="DUF6299 domain-containing protein" evidence="1">
    <location>
        <begin position="26"/>
        <end position="147"/>
    </location>
</feature>
<evidence type="ECO:0000259" key="2">
    <source>
        <dbReference type="Pfam" id="PF19816"/>
    </source>
</evidence>
<dbReference type="InterPro" id="IPR046266">
    <property type="entry name" value="DUF6299"/>
</dbReference>
<accession>A0A3G2JH02</accession>
<evidence type="ECO:0000313" key="4">
    <source>
        <dbReference type="Proteomes" id="UP000268329"/>
    </source>
</evidence>
<name>A0A3G2JH02_9ACTN</name>
<dbReference type="AlphaFoldDB" id="A0A3G2JH02"/>
<dbReference type="EMBL" id="CP033073">
    <property type="protein sequence ID" value="AYN38897.1"/>
    <property type="molecule type" value="Genomic_DNA"/>
</dbReference>
<protein>
    <recommendedName>
        <fullName evidence="2">DUF6299 domain-containing protein</fullName>
    </recommendedName>
</protein>